<organism evidence="2 3">
    <name type="scientific">Chryseobacterium taiwanense</name>
    <dbReference type="NCBI Taxonomy" id="363331"/>
    <lineage>
        <taxon>Bacteria</taxon>
        <taxon>Pseudomonadati</taxon>
        <taxon>Bacteroidota</taxon>
        <taxon>Flavobacteriia</taxon>
        <taxon>Flavobacteriales</taxon>
        <taxon>Weeksellaceae</taxon>
        <taxon>Chryseobacterium group</taxon>
        <taxon>Chryseobacterium</taxon>
    </lineage>
</organism>
<accession>A0A0B4EEV0</accession>
<reference evidence="2 3" key="1">
    <citation type="submission" date="2014-12" db="EMBL/GenBank/DDBJ databases">
        <title>Genome sequencing of Chryseobacterium taiwanense TPW19.</title>
        <authorList>
            <person name="Tan P.W."/>
            <person name="Chan K.-G."/>
        </authorList>
    </citation>
    <scope>NUCLEOTIDE SEQUENCE [LARGE SCALE GENOMIC DNA]</scope>
    <source>
        <strain evidence="2 3">TPW19</strain>
    </source>
</reference>
<keyword evidence="1" id="KW-0812">Transmembrane</keyword>
<dbReference type="AlphaFoldDB" id="A0A0B4EEV0"/>
<dbReference type="EMBL" id="JWTA01000001">
    <property type="protein sequence ID" value="KIC65173.1"/>
    <property type="molecule type" value="Genomic_DNA"/>
</dbReference>
<feature type="transmembrane region" description="Helical" evidence="1">
    <location>
        <begin position="119"/>
        <end position="137"/>
    </location>
</feature>
<sequence length="218" mass="26659">MTDFQIFIQHCMRMSEGIAALVSILYFKRIKESHYRYFSFFLIFIFICETFGKYGDHFISYSKVSFFNYFVIPIEFIFFYWLYAWKSLGKKNIFYLFTALYLLSFIPHELYFNLIKNKVIYSFSYTLGSLLLMFLVVMEYYKQINSDNILHFAKNRMFYINIGVTLFYIGTLPFWSFYFELYEHKEIWNIYFSYFLMSGIVMYLLFASSFIWGKQNYS</sequence>
<evidence type="ECO:0000313" key="3">
    <source>
        <dbReference type="Proteomes" id="UP000031167"/>
    </source>
</evidence>
<protein>
    <recommendedName>
        <fullName evidence="4">Histidine kinase</fullName>
    </recommendedName>
</protein>
<keyword evidence="1" id="KW-1133">Transmembrane helix</keyword>
<evidence type="ECO:0008006" key="4">
    <source>
        <dbReference type="Google" id="ProtNLM"/>
    </source>
</evidence>
<dbReference type="Proteomes" id="UP000031167">
    <property type="component" value="Unassembled WGS sequence"/>
</dbReference>
<feature type="transmembrane region" description="Helical" evidence="1">
    <location>
        <begin position="66"/>
        <end position="85"/>
    </location>
</feature>
<feature type="transmembrane region" description="Helical" evidence="1">
    <location>
        <begin position="158"/>
        <end position="178"/>
    </location>
</feature>
<evidence type="ECO:0000313" key="2">
    <source>
        <dbReference type="EMBL" id="KIC65173.1"/>
    </source>
</evidence>
<feature type="transmembrane region" description="Helical" evidence="1">
    <location>
        <begin position="190"/>
        <end position="212"/>
    </location>
</feature>
<feature type="transmembrane region" description="Helical" evidence="1">
    <location>
        <begin position="92"/>
        <end position="113"/>
    </location>
</feature>
<gene>
    <name evidence="2" type="ORF">RM51_01620</name>
</gene>
<proteinExistence type="predicted"/>
<feature type="transmembrane region" description="Helical" evidence="1">
    <location>
        <begin position="34"/>
        <end position="54"/>
    </location>
</feature>
<comment type="caution">
    <text evidence="2">The sequence shown here is derived from an EMBL/GenBank/DDBJ whole genome shotgun (WGS) entry which is preliminary data.</text>
</comment>
<keyword evidence="3" id="KW-1185">Reference proteome</keyword>
<dbReference type="STRING" id="363331.RM51_01620"/>
<name>A0A0B4EEV0_9FLAO</name>
<dbReference type="OrthoDB" id="1349006at2"/>
<evidence type="ECO:0000256" key="1">
    <source>
        <dbReference type="SAM" id="Phobius"/>
    </source>
</evidence>
<keyword evidence="1" id="KW-0472">Membrane</keyword>